<organism evidence="1 2">
    <name type="scientific">Rhizocola hellebori</name>
    <dbReference type="NCBI Taxonomy" id="1392758"/>
    <lineage>
        <taxon>Bacteria</taxon>
        <taxon>Bacillati</taxon>
        <taxon>Actinomycetota</taxon>
        <taxon>Actinomycetes</taxon>
        <taxon>Micromonosporales</taxon>
        <taxon>Micromonosporaceae</taxon>
        <taxon>Rhizocola</taxon>
    </lineage>
</organism>
<dbReference type="Proteomes" id="UP000612899">
    <property type="component" value="Unassembled WGS sequence"/>
</dbReference>
<evidence type="ECO:0000313" key="2">
    <source>
        <dbReference type="Proteomes" id="UP000612899"/>
    </source>
</evidence>
<proteinExistence type="predicted"/>
<protein>
    <submittedName>
        <fullName evidence="1">Uncharacterized protein</fullName>
    </submittedName>
</protein>
<reference evidence="1" key="1">
    <citation type="submission" date="2021-01" db="EMBL/GenBank/DDBJ databases">
        <title>Whole genome shotgun sequence of Rhizocola hellebori NBRC 109834.</title>
        <authorList>
            <person name="Komaki H."/>
            <person name="Tamura T."/>
        </authorList>
    </citation>
    <scope>NUCLEOTIDE SEQUENCE</scope>
    <source>
        <strain evidence="1">NBRC 109834</strain>
    </source>
</reference>
<sequence length="67" mass="7262">MPTAGLADGSDLDRGQLGLDGVQFLGGEAFQLLGFGPRTPTNSMINPAHMHQVIGMCARWNWFTRAM</sequence>
<evidence type="ECO:0000313" key="1">
    <source>
        <dbReference type="EMBL" id="GIH05166.1"/>
    </source>
</evidence>
<dbReference type="EMBL" id="BONY01000017">
    <property type="protein sequence ID" value="GIH05166.1"/>
    <property type="molecule type" value="Genomic_DNA"/>
</dbReference>
<name>A0A8J3Q8J5_9ACTN</name>
<gene>
    <name evidence="1" type="ORF">Rhe02_32330</name>
</gene>
<keyword evidence="2" id="KW-1185">Reference proteome</keyword>
<accession>A0A8J3Q8J5</accession>
<comment type="caution">
    <text evidence="1">The sequence shown here is derived from an EMBL/GenBank/DDBJ whole genome shotgun (WGS) entry which is preliminary data.</text>
</comment>
<dbReference type="AlphaFoldDB" id="A0A8J3Q8J5"/>